<dbReference type="Pfam" id="PF07681">
    <property type="entry name" value="DoxX"/>
    <property type="match status" value="1"/>
</dbReference>
<sequence>MSATNTDTMADAPRNSLWAKVAPLLCKADVLFRKTAELLTPVADFLARYWVAAAFFSSGLTKTTTGSFTLLGHAFSYPLSLLPTESTLTLFEYEYQVPLLPSMLAAYMGTAAELLLPVFLFLGIGTRYAALALFIFNIVAVISYPDLMGAGLAQHQVWGLLLLITICHGPGKLSVDALIERLIRR</sequence>
<dbReference type="InterPro" id="IPR032808">
    <property type="entry name" value="DoxX"/>
</dbReference>
<keyword evidence="5 7" id="KW-1133">Transmembrane helix</keyword>
<dbReference type="AlphaFoldDB" id="A0A7U7GAL1"/>
<evidence type="ECO:0000256" key="3">
    <source>
        <dbReference type="ARBA" id="ARBA00022475"/>
    </source>
</evidence>
<keyword evidence="6 7" id="KW-0472">Membrane</keyword>
<feature type="transmembrane region" description="Helical" evidence="7">
    <location>
        <begin position="157"/>
        <end position="179"/>
    </location>
</feature>
<comment type="subcellular location">
    <subcellularLocation>
        <location evidence="1">Cell membrane</location>
        <topology evidence="1">Multi-pass membrane protein</topology>
    </subcellularLocation>
</comment>
<proteinExistence type="inferred from homology"/>
<evidence type="ECO:0000256" key="7">
    <source>
        <dbReference type="SAM" id="Phobius"/>
    </source>
</evidence>
<dbReference type="InterPro" id="IPR051907">
    <property type="entry name" value="DoxX-like_oxidoreductase"/>
</dbReference>
<dbReference type="EMBL" id="CBTK010000084">
    <property type="protein sequence ID" value="CDH44557.1"/>
    <property type="molecule type" value="Genomic_DNA"/>
</dbReference>
<feature type="transmembrane region" description="Helical" evidence="7">
    <location>
        <begin position="99"/>
        <end position="121"/>
    </location>
</feature>
<keyword evidence="4 7" id="KW-0812">Transmembrane</keyword>
<evidence type="ECO:0000256" key="4">
    <source>
        <dbReference type="ARBA" id="ARBA00022692"/>
    </source>
</evidence>
<dbReference type="PANTHER" id="PTHR33452:SF1">
    <property type="entry name" value="INNER MEMBRANE PROTEIN YPHA-RELATED"/>
    <property type="match status" value="1"/>
</dbReference>
<feature type="transmembrane region" description="Helical" evidence="7">
    <location>
        <begin position="128"/>
        <end position="145"/>
    </location>
</feature>
<name>A0A7U7GAL1_9GAMM</name>
<gene>
    <name evidence="8" type="ORF">BN874_1740009</name>
</gene>
<protein>
    <recommendedName>
        <fullName evidence="10">DoxX family protein</fullName>
    </recommendedName>
</protein>
<accession>A0A7U7GAL1</accession>
<evidence type="ECO:0000256" key="2">
    <source>
        <dbReference type="ARBA" id="ARBA00006679"/>
    </source>
</evidence>
<evidence type="ECO:0008006" key="10">
    <source>
        <dbReference type="Google" id="ProtNLM"/>
    </source>
</evidence>
<comment type="caution">
    <text evidence="8">The sequence shown here is derived from an EMBL/GenBank/DDBJ whole genome shotgun (WGS) entry which is preliminary data.</text>
</comment>
<evidence type="ECO:0000313" key="8">
    <source>
        <dbReference type="EMBL" id="CDH44557.1"/>
    </source>
</evidence>
<dbReference type="PANTHER" id="PTHR33452">
    <property type="entry name" value="OXIDOREDUCTASE CATD-RELATED"/>
    <property type="match status" value="1"/>
</dbReference>
<reference evidence="8 9" key="1">
    <citation type="journal article" date="2014" name="ISME J.">
        <title>Candidatus Competibacter-lineage genomes retrieved from metagenomes reveal functional metabolic diversity.</title>
        <authorList>
            <person name="McIlroy S.J."/>
            <person name="Albertsen M."/>
            <person name="Andresen E.K."/>
            <person name="Saunders A.M."/>
            <person name="Kristiansen R."/>
            <person name="Stokholm-Bjerregaard M."/>
            <person name="Nielsen K.L."/>
            <person name="Nielsen P.H."/>
        </authorList>
    </citation>
    <scope>NUCLEOTIDE SEQUENCE [LARGE SCALE GENOMIC DNA]</scope>
    <source>
        <strain evidence="8 9">Run_B_J11</strain>
    </source>
</reference>
<evidence type="ECO:0000313" key="9">
    <source>
        <dbReference type="Proteomes" id="UP000019184"/>
    </source>
</evidence>
<keyword evidence="9" id="KW-1185">Reference proteome</keyword>
<evidence type="ECO:0000256" key="5">
    <source>
        <dbReference type="ARBA" id="ARBA00022989"/>
    </source>
</evidence>
<dbReference type="GO" id="GO:0005886">
    <property type="term" value="C:plasma membrane"/>
    <property type="evidence" value="ECO:0007669"/>
    <property type="project" value="UniProtKB-SubCell"/>
</dbReference>
<comment type="similarity">
    <text evidence="2">Belongs to the DoxX family.</text>
</comment>
<organism evidence="8 9">
    <name type="scientific">Candidatus Contendobacter odensis Run_B_J11</name>
    <dbReference type="NCBI Taxonomy" id="1400861"/>
    <lineage>
        <taxon>Bacteria</taxon>
        <taxon>Pseudomonadati</taxon>
        <taxon>Pseudomonadota</taxon>
        <taxon>Gammaproteobacteria</taxon>
        <taxon>Candidatus Competibacteraceae</taxon>
        <taxon>Candidatus Contendibacter</taxon>
    </lineage>
</organism>
<evidence type="ECO:0000256" key="1">
    <source>
        <dbReference type="ARBA" id="ARBA00004651"/>
    </source>
</evidence>
<keyword evidence="3" id="KW-1003">Cell membrane</keyword>
<dbReference type="Proteomes" id="UP000019184">
    <property type="component" value="Unassembled WGS sequence"/>
</dbReference>
<evidence type="ECO:0000256" key="6">
    <source>
        <dbReference type="ARBA" id="ARBA00023136"/>
    </source>
</evidence>